<dbReference type="Proteomes" id="UP000018320">
    <property type="component" value="Unassembled WGS sequence"/>
</dbReference>
<reference evidence="2 3" key="2">
    <citation type="journal article" date="2013" name="Genome Biol. Evol.">
        <title>Genome sequencing of Giardia lamblia genotypes A2 and B isolates (DH and GS) and comparative analysis with the genomes of genotypes A1 and E (WB and Pig).</title>
        <authorList>
            <person name="Adam R.D."/>
            <person name="Dahlstrom E.W."/>
            <person name="Martens C.A."/>
            <person name="Bruno D.P."/>
            <person name="Barbian K.D."/>
            <person name="Ricklefs S.M."/>
            <person name="Hernandez M.M."/>
            <person name="Narla N.P."/>
            <person name="Patel R.B."/>
            <person name="Porcella S.F."/>
            <person name="Nash T.E."/>
        </authorList>
    </citation>
    <scope>NUCLEOTIDE SEQUENCE [LARGE SCALE GENOMIC DNA]</scope>
    <source>
        <strain evidence="2 3">DH</strain>
    </source>
</reference>
<sequence>MHLILNLLERGMRTLAQDMERTMNALFLDVEFSDWPLLETLMMGYEDAFLGSLENSFVTQLYPSIYGDDFPDIILQNVFPPPKPVVALAGESKFIYSALDSHITGSLHFRMDYIKRHVPKSAALTDKSSALAYEGSGFKQVPQERVPNLPASREEAEKSYFQGFPAKATSTLRKPQPPKPSPAKHLSSNDRLALFNRKESERRSTLPKEKPASRIQERPNCAASMHVLGPLSSTKSAIKYIASSTQSLKDSASLSMSNLSVTNTTAGASAELHASPSNFQDSQVADSICRTLSTDRPAELKAALVVQSVYRMLTRRTWFVTIRLAALAFQAHYRGSLARCAYAERRAKVADRARNTFLKHQEAFLAKLCALSVARRSSSVAYDAFIFSKHKYNEPIVSYFMPVCYDRVERVLFDDARSRQTGALEIRPRKFTVPIVLLSTPASVGGESAILFNSYSTPSMGFSFCPLSLVHFLLDPTVLKLVVVAEHSVSLAYIESILTGIAQESMLLKRNQMLHSLLRCPSPEVPSRHSSPLHANKTLSDTPGPRASQTSPTPFTEAYPDSVTHGAASAPTHADGSSLAGNYQNLFFPAQLSTLVKTKLVIIHPTLLSTLEANAFDRPVTLSYTGSIISLLLSSPDTIEELQRAVDKVCLEALRLQGSKDLEILPYFSSNIDSVSDFELYALTRTFRLPTTMLLHSQRINCRDLVLTSIHESQIFAVESISELHKYLRNERSVSSDTEYIIAPFTPGLANVFSEAVLYGLAGMRSYCLTRESKHTRRIMLYPILPITDAEQPHERVVENICASLGVGDYYILSARKADLQQSFVAARLIIYIEPSERPVVTYLGSSVDISSSLAGTHLPTRSFGTISPAPDSIYFTLKRQSANTIAKLIDYGIHGVVVLHYLYAEGTKVSAGESQHLSNISVGSTSTRSTLPSTASPSIRSPATQSMSVSPNPFQVLSASDCVKVYDSEVAHFNSLLSPTVFGNARTRPPCSSLNAQTRGDESVSPSINDRVYTSQSRSTAVLVNISFGFTPGICHLYSAMALADLSWDSINGVLSRNDTSLVKRQITKAPMVVLSLPFLWHRDLQTINRTAFMVTLMKEGIVFDSLTRTGTLFDWNPASSSFGVFGIYQNPLLAVQQMARLTDIALATIHNAHPTSVSSVTTRLNSLHCESEVNGKAYARLRTAHMSTNLQDCGAALKAMLPHLQPVD</sequence>
<dbReference type="VEuPathDB" id="GiardiaDB:GL50803_0017549"/>
<name>V6TGT5_GIAIN</name>
<feature type="region of interest" description="Disordered" evidence="1">
    <location>
        <begin position="521"/>
        <end position="571"/>
    </location>
</feature>
<dbReference type="EMBL" id="AHGT01000019">
    <property type="protein sequence ID" value="ESU37976.1"/>
    <property type="molecule type" value="Genomic_DNA"/>
</dbReference>
<dbReference type="Gene3D" id="1.20.5.190">
    <property type="match status" value="1"/>
</dbReference>
<feature type="region of interest" description="Disordered" evidence="1">
    <location>
        <begin position="167"/>
        <end position="220"/>
    </location>
</feature>
<proteinExistence type="predicted"/>
<dbReference type="VEuPathDB" id="GiardiaDB:DHA2_150735"/>
<reference evidence="3" key="1">
    <citation type="submission" date="2012-02" db="EMBL/GenBank/DDBJ databases">
        <title>Genome sequencing of Giardia lamblia Genotypes A2 and B isolates (DH and GS) and comparative analysis with the genomes of Genotypes A1 and E (WB and Pig).</title>
        <authorList>
            <person name="Adam R."/>
            <person name="Dahlstrom E."/>
            <person name="Martens C."/>
            <person name="Bruno D."/>
            <person name="Barbian K."/>
            <person name="Porcella S.F."/>
            <person name="Nash T."/>
        </authorList>
    </citation>
    <scope>NUCLEOTIDE SEQUENCE</scope>
    <source>
        <strain evidence="3">DH</strain>
    </source>
</reference>
<feature type="compositionally biased region" description="Polar residues" evidence="1">
    <location>
        <begin position="537"/>
        <end position="554"/>
    </location>
</feature>
<dbReference type="VEuPathDB" id="GiardiaDB:QR46_1648"/>
<feature type="compositionally biased region" description="Basic and acidic residues" evidence="1">
    <location>
        <begin position="196"/>
        <end position="217"/>
    </location>
</feature>
<dbReference type="PROSITE" id="PS50096">
    <property type="entry name" value="IQ"/>
    <property type="match status" value="1"/>
</dbReference>
<evidence type="ECO:0000313" key="2">
    <source>
        <dbReference type="EMBL" id="ESU37976.1"/>
    </source>
</evidence>
<protein>
    <recommendedName>
        <fullName evidence="4">IQ calmodulin-binding motif family protein</fullName>
    </recommendedName>
</protein>
<organism evidence="2 3">
    <name type="scientific">Giardia intestinalis</name>
    <name type="common">Giardia lamblia</name>
    <dbReference type="NCBI Taxonomy" id="5741"/>
    <lineage>
        <taxon>Eukaryota</taxon>
        <taxon>Metamonada</taxon>
        <taxon>Diplomonadida</taxon>
        <taxon>Hexamitidae</taxon>
        <taxon>Giardiinae</taxon>
        <taxon>Giardia</taxon>
    </lineage>
</organism>
<evidence type="ECO:0008006" key="4">
    <source>
        <dbReference type="Google" id="ProtNLM"/>
    </source>
</evidence>
<comment type="caution">
    <text evidence="2">The sequence shown here is derived from an EMBL/GenBank/DDBJ whole genome shotgun (WGS) entry which is preliminary data.</text>
</comment>
<dbReference type="AlphaFoldDB" id="V6TGT5"/>
<evidence type="ECO:0000256" key="1">
    <source>
        <dbReference type="SAM" id="MobiDB-lite"/>
    </source>
</evidence>
<gene>
    <name evidence="2" type="ORF">DHA2_150735</name>
</gene>
<evidence type="ECO:0000313" key="3">
    <source>
        <dbReference type="Proteomes" id="UP000018320"/>
    </source>
</evidence>
<accession>V6TGT5</accession>
<feature type="region of interest" description="Disordered" evidence="1">
    <location>
        <begin position="920"/>
        <end position="950"/>
    </location>
</feature>
<dbReference type="VEuPathDB" id="GiardiaDB:GL50581_4244"/>